<keyword evidence="7" id="KW-0963">Cytoplasm</keyword>
<comment type="subcellular location">
    <subcellularLocation>
        <location evidence="7">Cytoplasm</location>
    </subcellularLocation>
</comment>
<organism evidence="11 12">
    <name type="scientific">Pontiella desulfatans</name>
    <dbReference type="NCBI Taxonomy" id="2750659"/>
    <lineage>
        <taxon>Bacteria</taxon>
        <taxon>Pseudomonadati</taxon>
        <taxon>Kiritimatiellota</taxon>
        <taxon>Kiritimatiellia</taxon>
        <taxon>Kiritimatiellales</taxon>
        <taxon>Pontiellaceae</taxon>
        <taxon>Pontiella</taxon>
    </lineage>
</organism>
<dbReference type="InterPro" id="IPR005517">
    <property type="entry name" value="Transl_elong_EFG/EF2_IV"/>
</dbReference>
<dbReference type="InterPro" id="IPR009000">
    <property type="entry name" value="Transl_B-barrel_sf"/>
</dbReference>
<evidence type="ECO:0000313" key="11">
    <source>
        <dbReference type="EMBL" id="VGO15762.1"/>
    </source>
</evidence>
<comment type="similarity">
    <text evidence="1 7">Belongs to the TRAFAC class translation factor GTPase superfamily. Classic translation factor GTPase family. EF-G/EF-2 subfamily.</text>
</comment>
<evidence type="ECO:0000256" key="6">
    <source>
        <dbReference type="ARBA" id="ARBA00024731"/>
    </source>
</evidence>
<dbReference type="GO" id="GO:0003924">
    <property type="term" value="F:GTPase activity"/>
    <property type="evidence" value="ECO:0007669"/>
    <property type="project" value="InterPro"/>
</dbReference>
<evidence type="ECO:0000256" key="8">
    <source>
        <dbReference type="NCBIfam" id="TIGR00484"/>
    </source>
</evidence>
<dbReference type="Gene3D" id="3.30.230.10">
    <property type="match status" value="1"/>
</dbReference>
<dbReference type="InterPro" id="IPR020568">
    <property type="entry name" value="Ribosomal_Su5_D2-typ_SF"/>
</dbReference>
<dbReference type="AlphaFoldDB" id="A0A6C2U6R6"/>
<dbReference type="GO" id="GO:0005525">
    <property type="term" value="F:GTP binding"/>
    <property type="evidence" value="ECO:0007669"/>
    <property type="project" value="UniProtKB-UniRule"/>
</dbReference>
<dbReference type="CDD" id="cd03713">
    <property type="entry name" value="EFG_mtEFG_C"/>
    <property type="match status" value="1"/>
</dbReference>
<dbReference type="FunFam" id="3.30.70.240:FF:000001">
    <property type="entry name" value="Elongation factor G"/>
    <property type="match status" value="1"/>
</dbReference>
<accession>A0A6C2U6R6</accession>
<dbReference type="RefSeq" id="WP_136081335.1">
    <property type="nucleotide sequence ID" value="NZ_CAAHFG010000003.1"/>
</dbReference>
<gene>
    <name evidence="11" type="primary">fusA_2</name>
    <name evidence="7" type="synonym">fusA</name>
    <name evidence="11" type="ORF">PDESU_04347</name>
</gene>
<feature type="compositionally biased region" description="Basic and acidic residues" evidence="9">
    <location>
        <begin position="12"/>
        <end position="26"/>
    </location>
</feature>
<name>A0A6C2U6R6_PONDE</name>
<dbReference type="GO" id="GO:0032790">
    <property type="term" value="P:ribosome disassembly"/>
    <property type="evidence" value="ECO:0007669"/>
    <property type="project" value="TreeGrafter"/>
</dbReference>
<dbReference type="SUPFAM" id="SSF52540">
    <property type="entry name" value="P-loop containing nucleoside triphosphate hydrolases"/>
    <property type="match status" value="1"/>
</dbReference>
<keyword evidence="5 7" id="KW-0342">GTP-binding</keyword>
<dbReference type="CDD" id="cd01886">
    <property type="entry name" value="EF-G"/>
    <property type="match status" value="1"/>
</dbReference>
<dbReference type="InterPro" id="IPR053905">
    <property type="entry name" value="EF-G-like_DII"/>
</dbReference>
<reference evidence="11 12" key="1">
    <citation type="submission" date="2019-04" db="EMBL/GenBank/DDBJ databases">
        <authorList>
            <person name="Van Vliet M D."/>
        </authorList>
    </citation>
    <scope>NUCLEOTIDE SEQUENCE [LARGE SCALE GENOMIC DNA]</scope>
    <source>
        <strain evidence="11 12">F1</strain>
    </source>
</reference>
<dbReference type="InterPro" id="IPR031157">
    <property type="entry name" value="G_TR_CS"/>
</dbReference>
<dbReference type="HAMAP" id="MF_00054_B">
    <property type="entry name" value="EF_G_EF_2_B"/>
    <property type="match status" value="1"/>
</dbReference>
<dbReference type="InterPro" id="IPR005225">
    <property type="entry name" value="Small_GTP-bd"/>
</dbReference>
<evidence type="ECO:0000256" key="7">
    <source>
        <dbReference type="HAMAP-Rule" id="MF_00054"/>
    </source>
</evidence>
<evidence type="ECO:0000313" key="12">
    <source>
        <dbReference type="Proteomes" id="UP000366872"/>
    </source>
</evidence>
<dbReference type="FunFam" id="2.40.30.10:FF:000006">
    <property type="entry name" value="Elongation factor G"/>
    <property type="match status" value="1"/>
</dbReference>
<dbReference type="GO" id="GO:0003746">
    <property type="term" value="F:translation elongation factor activity"/>
    <property type="evidence" value="ECO:0007669"/>
    <property type="project" value="UniProtKB-UniRule"/>
</dbReference>
<dbReference type="PANTHER" id="PTHR43261">
    <property type="entry name" value="TRANSLATION ELONGATION FACTOR G-RELATED"/>
    <property type="match status" value="1"/>
</dbReference>
<feature type="binding site" evidence="7">
    <location>
        <begin position="39"/>
        <end position="46"/>
    </location>
    <ligand>
        <name>GTP</name>
        <dbReference type="ChEBI" id="CHEBI:37565"/>
    </ligand>
</feature>
<dbReference type="CDD" id="cd16262">
    <property type="entry name" value="EFG_III"/>
    <property type="match status" value="1"/>
</dbReference>
<evidence type="ECO:0000256" key="1">
    <source>
        <dbReference type="ARBA" id="ARBA00005870"/>
    </source>
</evidence>
<dbReference type="Pfam" id="PF00679">
    <property type="entry name" value="EFG_C"/>
    <property type="match status" value="1"/>
</dbReference>
<feature type="binding site" evidence="7">
    <location>
        <begin position="157"/>
        <end position="160"/>
    </location>
    <ligand>
        <name>GTP</name>
        <dbReference type="ChEBI" id="CHEBI:37565"/>
    </ligand>
</feature>
<feature type="compositionally biased region" description="Basic residues" evidence="9">
    <location>
        <begin position="1"/>
        <end position="11"/>
    </location>
</feature>
<comment type="function">
    <text evidence="6 7">Catalyzes the GTP-dependent ribosomal translocation step during translation elongation. During this step, the ribosome changes from the pre-translocational (PRE) to the post-translocational (POST) state as the newly formed A-site-bound peptidyl-tRNA and P-site-bound deacylated tRNA move to the P and E sites, respectively. Catalyzes the coordinated movement of the two tRNA molecules, the mRNA and conformational changes in the ribosome.</text>
</comment>
<dbReference type="GO" id="GO:0005737">
    <property type="term" value="C:cytoplasm"/>
    <property type="evidence" value="ECO:0007669"/>
    <property type="project" value="UniProtKB-SubCell"/>
</dbReference>
<evidence type="ECO:0000256" key="5">
    <source>
        <dbReference type="ARBA" id="ARBA00023134"/>
    </source>
</evidence>
<dbReference type="PANTHER" id="PTHR43261:SF1">
    <property type="entry name" value="RIBOSOME-RELEASING FACTOR 2, MITOCHONDRIAL"/>
    <property type="match status" value="1"/>
</dbReference>
<dbReference type="Pfam" id="PF03764">
    <property type="entry name" value="EFG_IV"/>
    <property type="match status" value="1"/>
</dbReference>
<dbReference type="InterPro" id="IPR000640">
    <property type="entry name" value="EFG_V-like"/>
</dbReference>
<dbReference type="InterPro" id="IPR035647">
    <property type="entry name" value="EFG_III/V"/>
</dbReference>
<evidence type="ECO:0000256" key="3">
    <source>
        <dbReference type="ARBA" id="ARBA00022768"/>
    </source>
</evidence>
<dbReference type="CDD" id="cd04088">
    <property type="entry name" value="EFG_mtEFG_II"/>
    <property type="match status" value="1"/>
</dbReference>
<dbReference type="InterPro" id="IPR004540">
    <property type="entry name" value="Transl_elong_EFG/EF2"/>
</dbReference>
<dbReference type="Pfam" id="PF22042">
    <property type="entry name" value="EF-G_D2"/>
    <property type="match status" value="1"/>
</dbReference>
<dbReference type="InterPro" id="IPR027417">
    <property type="entry name" value="P-loop_NTPase"/>
</dbReference>
<dbReference type="SUPFAM" id="SSF54211">
    <property type="entry name" value="Ribosomal protein S5 domain 2-like"/>
    <property type="match status" value="1"/>
</dbReference>
<dbReference type="InterPro" id="IPR009022">
    <property type="entry name" value="EFG_III"/>
</dbReference>
<dbReference type="Gene3D" id="3.30.70.870">
    <property type="entry name" value="Elongation Factor G (Translational Gtpase), domain 3"/>
    <property type="match status" value="1"/>
</dbReference>
<sequence length="711" mass="77643">MTKIVNHKKDKAGKGSDSPREAEGRAHALPSVRNIGIIAHIDAGKTTTSERILFYSGKVHKIGEVHDGTATMDWMIQEQERGITITSAATTCFWKNHQINIIDTPGHVDFTVEVERSLRVLDGAVGVFCAVGGVQPQSETVWRQATKYNVPRLAFVNKMDRMGADFLRVLDDMQHKLKAPAVAIQLPIGAAETFSGVVDLIKMRGIIFSEGDMGSKVEYIDIPSELAADAEAYRAELIEKVAEVDEELLEAYMEDADVSEQALVDGLRRATIGNHIVPVLVGSSLKNKGVQPLLDAVVEYLPSPLDVPAVKGISPKNEAELEREASDFEALTGLVFKMATDKFVGKLAFVRIYAGQLKKGMNIYNPRTKKRERIGRLLRLHANHREDVDVLHAGEIGGMVGQKFFTTGDTVCSENDPIVLENIEFPEPVISMAIEPRSTADKDALVAALQDLAEEDPTFHTSIHEETGQTIIQGMGELHLEILKDRLLREYKVQANAGKPMVAYRESVSAKADGNFTFDREIGGEHHFAGLTLQVAPASAGVGNTIEFDVSNKIVPEEFRKGIREGIQDALLTGVLGNFAIIDTKVTVIGGDAHATESSEMAFRSAAVMALRAAVGNASPELLEPIMLLEIETPEEHLGDVMGDLNSRRGRVREIKATNNLQVVQADVPLAEVFGYATSLRSLTKGRASYSMEPQAFEPVPPNMTDAILNR</sequence>
<dbReference type="PROSITE" id="PS51722">
    <property type="entry name" value="G_TR_2"/>
    <property type="match status" value="1"/>
</dbReference>
<dbReference type="InterPro" id="IPR014721">
    <property type="entry name" value="Ribsml_uS5_D2-typ_fold_subgr"/>
</dbReference>
<keyword evidence="2 7" id="KW-0547">Nucleotide-binding</keyword>
<protein>
    <recommendedName>
        <fullName evidence="7 8">Elongation factor G</fullName>
        <shortName evidence="7">EF-G</shortName>
    </recommendedName>
</protein>
<dbReference type="NCBIfam" id="NF009381">
    <property type="entry name" value="PRK12740.1-5"/>
    <property type="match status" value="1"/>
</dbReference>
<dbReference type="Proteomes" id="UP000366872">
    <property type="component" value="Unassembled WGS sequence"/>
</dbReference>
<keyword evidence="3 7" id="KW-0251">Elongation factor</keyword>
<dbReference type="SUPFAM" id="SSF54980">
    <property type="entry name" value="EF-G C-terminal domain-like"/>
    <property type="match status" value="2"/>
</dbReference>
<dbReference type="InterPro" id="IPR035649">
    <property type="entry name" value="EFG_V"/>
</dbReference>
<dbReference type="NCBIfam" id="TIGR00231">
    <property type="entry name" value="small_GTP"/>
    <property type="match status" value="1"/>
</dbReference>
<dbReference type="PRINTS" id="PR00315">
    <property type="entry name" value="ELONGATNFCT"/>
</dbReference>
<dbReference type="InterPro" id="IPR041095">
    <property type="entry name" value="EFG_II"/>
</dbReference>
<dbReference type="PROSITE" id="PS00301">
    <property type="entry name" value="G_TR_1"/>
    <property type="match status" value="1"/>
</dbReference>
<evidence type="ECO:0000256" key="9">
    <source>
        <dbReference type="SAM" id="MobiDB-lite"/>
    </source>
</evidence>
<dbReference type="Gene3D" id="3.40.50.300">
    <property type="entry name" value="P-loop containing nucleotide triphosphate hydrolases"/>
    <property type="match status" value="1"/>
</dbReference>
<dbReference type="FunFam" id="3.40.50.300:FF:000029">
    <property type="entry name" value="Elongation factor G"/>
    <property type="match status" value="1"/>
</dbReference>
<keyword evidence="12" id="KW-1185">Reference proteome</keyword>
<dbReference type="NCBIfam" id="TIGR00484">
    <property type="entry name" value="EF-G"/>
    <property type="match status" value="1"/>
</dbReference>
<dbReference type="Gene3D" id="3.30.70.240">
    <property type="match status" value="1"/>
</dbReference>
<dbReference type="Pfam" id="PF14492">
    <property type="entry name" value="EFG_III"/>
    <property type="match status" value="1"/>
</dbReference>
<keyword evidence="4 7" id="KW-0648">Protein biosynthesis</keyword>
<dbReference type="Gene3D" id="2.40.30.10">
    <property type="entry name" value="Translation factors"/>
    <property type="match status" value="1"/>
</dbReference>
<feature type="binding site" evidence="7">
    <location>
        <begin position="103"/>
        <end position="107"/>
    </location>
    <ligand>
        <name>GTP</name>
        <dbReference type="ChEBI" id="CHEBI:37565"/>
    </ligand>
</feature>
<dbReference type="SUPFAM" id="SSF50447">
    <property type="entry name" value="Translation proteins"/>
    <property type="match status" value="1"/>
</dbReference>
<feature type="region of interest" description="Disordered" evidence="9">
    <location>
        <begin position="1"/>
        <end position="26"/>
    </location>
</feature>
<dbReference type="Pfam" id="PF00009">
    <property type="entry name" value="GTP_EFTU"/>
    <property type="match status" value="1"/>
</dbReference>
<dbReference type="InterPro" id="IPR000795">
    <property type="entry name" value="T_Tr_GTP-bd_dom"/>
</dbReference>
<proteinExistence type="inferred from homology"/>
<dbReference type="EMBL" id="CAAHFG010000003">
    <property type="protein sequence ID" value="VGO15762.1"/>
    <property type="molecule type" value="Genomic_DNA"/>
</dbReference>
<evidence type="ECO:0000256" key="4">
    <source>
        <dbReference type="ARBA" id="ARBA00022917"/>
    </source>
</evidence>
<dbReference type="FunFam" id="3.30.70.870:FF:000001">
    <property type="entry name" value="Elongation factor G"/>
    <property type="match status" value="1"/>
</dbReference>
<dbReference type="SMART" id="SM00838">
    <property type="entry name" value="EFG_C"/>
    <property type="match status" value="1"/>
</dbReference>
<evidence type="ECO:0000259" key="10">
    <source>
        <dbReference type="PROSITE" id="PS51722"/>
    </source>
</evidence>
<dbReference type="SMART" id="SM00889">
    <property type="entry name" value="EFG_IV"/>
    <property type="match status" value="1"/>
</dbReference>
<feature type="domain" description="Tr-type G" evidence="10">
    <location>
        <begin position="30"/>
        <end position="305"/>
    </location>
</feature>
<evidence type="ECO:0000256" key="2">
    <source>
        <dbReference type="ARBA" id="ARBA00022741"/>
    </source>
</evidence>